<evidence type="ECO:0000256" key="1">
    <source>
        <dbReference type="ARBA" id="ARBA00006987"/>
    </source>
</evidence>
<dbReference type="PANTHER" id="PTHR42928:SF5">
    <property type="entry name" value="BLR1237 PROTEIN"/>
    <property type="match status" value="1"/>
</dbReference>
<name>A0A370F2S2_9BURK</name>
<dbReference type="Proteomes" id="UP000255265">
    <property type="component" value="Unassembled WGS sequence"/>
</dbReference>
<dbReference type="RefSeq" id="WP_114805018.1">
    <property type="nucleotide sequence ID" value="NZ_QQAV01000021.1"/>
</dbReference>
<dbReference type="InterPro" id="IPR006311">
    <property type="entry name" value="TAT_signal"/>
</dbReference>
<dbReference type="STRING" id="433924.NS331_19680"/>
<protein>
    <submittedName>
        <fullName evidence="3">Tripartite-type tricarboxylate transporter receptor subunit TctC</fullName>
    </submittedName>
</protein>
<dbReference type="PANTHER" id="PTHR42928">
    <property type="entry name" value="TRICARBOXYLATE-BINDING PROTEIN"/>
    <property type="match status" value="1"/>
</dbReference>
<comment type="caution">
    <text evidence="3">The sequence shown here is derived from an EMBL/GenBank/DDBJ whole genome shotgun (WGS) entry which is preliminary data.</text>
</comment>
<dbReference type="AlphaFoldDB" id="A0A370F2S2"/>
<gene>
    <name evidence="3" type="ORF">DFR41_12111</name>
</gene>
<dbReference type="InterPro" id="IPR005064">
    <property type="entry name" value="BUG"/>
</dbReference>
<dbReference type="Gene3D" id="3.40.190.10">
    <property type="entry name" value="Periplasmic binding protein-like II"/>
    <property type="match status" value="1"/>
</dbReference>
<evidence type="ECO:0000313" key="3">
    <source>
        <dbReference type="EMBL" id="RDI16507.1"/>
    </source>
</evidence>
<evidence type="ECO:0000313" key="4">
    <source>
        <dbReference type="Proteomes" id="UP000255265"/>
    </source>
</evidence>
<dbReference type="Gene3D" id="3.40.190.150">
    <property type="entry name" value="Bordetella uptake gene, domain 1"/>
    <property type="match status" value="1"/>
</dbReference>
<proteinExistence type="inferred from homology"/>
<dbReference type="Pfam" id="PF03401">
    <property type="entry name" value="TctC"/>
    <property type="match status" value="1"/>
</dbReference>
<organism evidence="3 4">
    <name type="scientific">Pseudacidovorax intermedius</name>
    <dbReference type="NCBI Taxonomy" id="433924"/>
    <lineage>
        <taxon>Bacteria</taxon>
        <taxon>Pseudomonadati</taxon>
        <taxon>Pseudomonadota</taxon>
        <taxon>Betaproteobacteria</taxon>
        <taxon>Burkholderiales</taxon>
        <taxon>Comamonadaceae</taxon>
        <taxon>Pseudacidovorax</taxon>
    </lineage>
</organism>
<evidence type="ECO:0000256" key="2">
    <source>
        <dbReference type="SAM" id="SignalP"/>
    </source>
</evidence>
<accession>A0A370F2S2</accession>
<dbReference type="OrthoDB" id="8878357at2"/>
<feature type="chain" id="PRO_5016819838" evidence="2">
    <location>
        <begin position="26"/>
        <end position="335"/>
    </location>
</feature>
<dbReference type="PROSITE" id="PS51318">
    <property type="entry name" value="TAT"/>
    <property type="match status" value="1"/>
</dbReference>
<keyword evidence="3" id="KW-0675">Receptor</keyword>
<dbReference type="CDD" id="cd07012">
    <property type="entry name" value="PBP2_Bug_TTT"/>
    <property type="match status" value="1"/>
</dbReference>
<keyword evidence="4" id="KW-1185">Reference proteome</keyword>
<keyword evidence="2" id="KW-0732">Signal</keyword>
<comment type="similarity">
    <text evidence="1">Belongs to the UPF0065 (bug) family.</text>
</comment>
<dbReference type="InterPro" id="IPR042100">
    <property type="entry name" value="Bug_dom1"/>
</dbReference>
<reference evidence="3 4" key="1">
    <citation type="submission" date="2018-07" db="EMBL/GenBank/DDBJ databases">
        <title>Genomic Encyclopedia of Type Strains, Phase IV (KMG-IV): sequencing the most valuable type-strain genomes for metagenomic binning, comparative biology and taxonomic classification.</title>
        <authorList>
            <person name="Goeker M."/>
        </authorList>
    </citation>
    <scope>NUCLEOTIDE SEQUENCE [LARGE SCALE GENOMIC DNA]</scope>
    <source>
        <strain evidence="3 4">DSM 21352</strain>
    </source>
</reference>
<sequence>MTPSTRSAVARRMALVAGLAFGAFAGVGAHAQAQAQAWPTKTIKMIAPSTPGGPPDVYARALADLMSRDLGQPIVVENSPAVGGMVAAQQMLRAPADGYTLMVSTAGMLTITPNANPKAKYTPADFTPICQGVDAGLVLASHPSLGPRDFKGLQQWLKAEKTPPTYSSYSPGSPAHFLGFQLSEALNVPMTHVPYRSSPQQITDMVGGIAPLGFVQIATATPQIKAGKLLAFATTAPTRAPELPDVPTVRELGLPQLETTVWFGLNGPPGLPAPIVKRLTDAHRKVLASPEFRSRMALSGLAPSPDICGDAFLKKMNDESARWARIVKATGFVAD</sequence>
<dbReference type="PIRSF" id="PIRSF017082">
    <property type="entry name" value="YflP"/>
    <property type="match status" value="1"/>
</dbReference>
<feature type="signal peptide" evidence="2">
    <location>
        <begin position="1"/>
        <end position="25"/>
    </location>
</feature>
<dbReference type="EMBL" id="QQAV01000021">
    <property type="protein sequence ID" value="RDI16507.1"/>
    <property type="molecule type" value="Genomic_DNA"/>
</dbReference>